<keyword evidence="3" id="KW-1185">Reference proteome</keyword>
<dbReference type="Pfam" id="PF12146">
    <property type="entry name" value="Hydrolase_4"/>
    <property type="match status" value="1"/>
</dbReference>
<dbReference type="EMBL" id="LNJQ01000004">
    <property type="protein sequence ID" value="KWZ39228.1"/>
    <property type="molecule type" value="Genomic_DNA"/>
</dbReference>
<name>A0ABR5T7N4_9BURK</name>
<accession>A0ABR5T7N4</accession>
<protein>
    <recommendedName>
        <fullName evidence="1">Serine aminopeptidase S33 domain-containing protein</fullName>
    </recommendedName>
</protein>
<comment type="caution">
    <text evidence="2">The sequence shown here is derived from an EMBL/GenBank/DDBJ whole genome shotgun (WGS) entry which is preliminary data.</text>
</comment>
<dbReference type="PANTHER" id="PTHR11614">
    <property type="entry name" value="PHOSPHOLIPASE-RELATED"/>
    <property type="match status" value="1"/>
</dbReference>
<dbReference type="InterPro" id="IPR051044">
    <property type="entry name" value="MAG_DAG_Lipase"/>
</dbReference>
<evidence type="ECO:0000259" key="1">
    <source>
        <dbReference type="Pfam" id="PF12146"/>
    </source>
</evidence>
<sequence length="544" mass="59850">MRRFRMARAARFVLLALALLAALLLALRAYDVRNGPALEPWHTFVPDELDVEQLDRSGWDGYLRREDALFEQVKTQVSERLPPEARVPSNRYFEGSPIYPPHFEHDWNRSYEMLPAGKPVGAVVLLHGLTDSPYSLRHIARHYVERGFVAVGIRLPGHGTVPAGLSNVDWETWMAATRLAVREAQRRAGPGNPIHLVGFSNGGALAMKYALDSLEDSHLARPARIILVSPMVGITRYARFAGLAALPALLPPFERAAWLGIVPEFNPFKYNSFPVNGARQSHRLTSALQQQIARLARAGKLDGLPPVLTFQSVLDFTVSTRAIVRRLYAMLPDNGSELVVFDVNRRAKFGALIDPASTRELSRILPTLPVNYRLTTIGNAADKPEAAHGGVVERTVEPGDMGDAGDAGTHFRDLGLPYPPQIFSLSHVALPFPPDDALYGSQPANADNPRYGVSLGALVPRGERGVLTISLDSMFRISSNPFFSYLLARIDDAIATPARVIGVRPDATRRAKAPNAIASTEPDPEFEDMQRRVVDLELEPATIP</sequence>
<dbReference type="Proteomes" id="UP000070255">
    <property type="component" value="Unassembled WGS sequence"/>
</dbReference>
<organism evidence="2 3">
    <name type="scientific">Burkholderia savannae</name>
    <dbReference type="NCBI Taxonomy" id="1637837"/>
    <lineage>
        <taxon>Bacteria</taxon>
        <taxon>Pseudomonadati</taxon>
        <taxon>Pseudomonadota</taxon>
        <taxon>Betaproteobacteria</taxon>
        <taxon>Burkholderiales</taxon>
        <taxon>Burkholderiaceae</taxon>
        <taxon>Burkholderia</taxon>
        <taxon>pseudomallei group</taxon>
    </lineage>
</organism>
<feature type="domain" description="Serine aminopeptidase S33" evidence="1">
    <location>
        <begin position="118"/>
        <end position="248"/>
    </location>
</feature>
<reference evidence="2 3" key="1">
    <citation type="submission" date="2015-11" db="EMBL/GenBank/DDBJ databases">
        <authorList>
            <person name="Sahl J."/>
            <person name="Wagner D."/>
            <person name="Keim P."/>
        </authorList>
    </citation>
    <scope>NUCLEOTIDE SEQUENCE [LARGE SCALE GENOMIC DNA]</scope>
    <source>
        <strain evidence="2 3">BDU18</strain>
    </source>
</reference>
<evidence type="ECO:0000313" key="2">
    <source>
        <dbReference type="EMBL" id="KWZ39228.1"/>
    </source>
</evidence>
<dbReference type="InterPro" id="IPR022742">
    <property type="entry name" value="Hydrolase_4"/>
</dbReference>
<evidence type="ECO:0000313" key="3">
    <source>
        <dbReference type="Proteomes" id="UP000070255"/>
    </source>
</evidence>
<proteinExistence type="predicted"/>
<dbReference type="Gene3D" id="3.40.50.1820">
    <property type="entry name" value="alpha/beta hydrolase"/>
    <property type="match status" value="1"/>
</dbReference>
<gene>
    <name evidence="2" type="ORF">WS72_19800</name>
</gene>
<dbReference type="SUPFAM" id="SSF53474">
    <property type="entry name" value="alpha/beta-Hydrolases"/>
    <property type="match status" value="1"/>
</dbReference>
<dbReference type="InterPro" id="IPR029058">
    <property type="entry name" value="AB_hydrolase_fold"/>
</dbReference>